<feature type="binding site" evidence="7">
    <location>
        <position position="640"/>
    </location>
    <ligand>
        <name>AMP</name>
        <dbReference type="ChEBI" id="CHEBI:456215"/>
    </ligand>
</feature>
<dbReference type="PRINTS" id="PR00387">
    <property type="entry name" value="PDIESTERASE1"/>
</dbReference>
<feature type="binding site" evidence="8">
    <location>
        <position position="640"/>
    </location>
    <ligand>
        <name>Zn(2+)</name>
        <dbReference type="ChEBI" id="CHEBI:29105"/>
        <label>1</label>
    </ligand>
</feature>
<keyword evidence="4 8" id="KW-0479">Metal-binding</keyword>
<dbReference type="CDD" id="cd00077">
    <property type="entry name" value="HDc"/>
    <property type="match status" value="1"/>
</dbReference>
<feature type="binding site" evidence="7">
    <location>
        <begin position="492"/>
        <end position="496"/>
    </location>
    <ligand>
        <name>AMP</name>
        <dbReference type="ChEBI" id="CHEBI:456215"/>
    </ligand>
</feature>
<comment type="caution">
    <text evidence="11">The sequence shown here is derived from an EMBL/GenBank/DDBJ whole genome shotgun (WGS) entry which is preliminary data.</text>
</comment>
<dbReference type="GO" id="GO:0007602">
    <property type="term" value="P:phototransduction"/>
    <property type="evidence" value="ECO:0007669"/>
    <property type="project" value="UniProtKB-ARBA"/>
</dbReference>
<evidence type="ECO:0000259" key="10">
    <source>
        <dbReference type="PROSITE" id="PS51845"/>
    </source>
</evidence>
<evidence type="ECO:0000313" key="12">
    <source>
        <dbReference type="Proteomes" id="UP000614601"/>
    </source>
</evidence>
<keyword evidence="12" id="KW-1185">Reference proteome</keyword>
<dbReference type="GO" id="GO:0004114">
    <property type="term" value="F:3',5'-cyclic-nucleotide phosphodiesterase activity"/>
    <property type="evidence" value="ECO:0007669"/>
    <property type="project" value="UniProtKB-EC"/>
</dbReference>
<feature type="binding site" evidence="8">
    <location>
        <position position="529"/>
    </location>
    <ligand>
        <name>Zn(2+)</name>
        <dbReference type="ChEBI" id="CHEBI:29105"/>
        <label>1</label>
    </ligand>
</feature>
<dbReference type="InterPro" id="IPR029016">
    <property type="entry name" value="GAF-like_dom_sf"/>
</dbReference>
<dbReference type="SMART" id="SM00471">
    <property type="entry name" value="HDc"/>
    <property type="match status" value="1"/>
</dbReference>
<feature type="active site" description="Proton donor" evidence="6">
    <location>
        <position position="492"/>
    </location>
</feature>
<dbReference type="Proteomes" id="UP000614601">
    <property type="component" value="Unassembled WGS sequence"/>
</dbReference>
<feature type="domain" description="PDEase" evidence="10">
    <location>
        <begin position="417"/>
        <end position="735"/>
    </location>
</feature>
<name>A0A811JQ22_9BILA</name>
<accession>A0A811JQ22</accession>
<dbReference type="GO" id="GO:0010446">
    <property type="term" value="P:response to alkaline pH"/>
    <property type="evidence" value="ECO:0007669"/>
    <property type="project" value="UniProtKB-ARBA"/>
</dbReference>
<dbReference type="InterPro" id="IPR036971">
    <property type="entry name" value="PDEase_catalytic_dom_sf"/>
</dbReference>
<dbReference type="InterPro" id="IPR023088">
    <property type="entry name" value="PDEase"/>
</dbReference>
<sequence>MQADSDLDRAINYFQNNPDKLEFYITSSNYISNETFQRWAVERNQQLKYKTERRHLVTSYVTPAGRAQALHSLGAWANNPKRLVYELGSTCAQICRCSKFDVLIPIVKSVKKRRSTVSESTVTSENDENGEVGSMWRKLELVNGQVVEKPLKANRRGARCVQKLIDCNERCLAELHLYSDINDRDAQYMNILSNWGSSMIYYAAQANKVEAYNKRPAKVQQYKTLVDFLLDVVKSIFQDMNTMDSVILKIMHFAQRLVEADRASLFLVDSKKRELYAQMFDIGVDKPEQSDDQSQRVEIKFPIDKGIAGYVAMKGQGLNIMDAYRDHRFNPEVDQRTGYKTNTILCMPIFMRGHVIGVVQMVNKVNGTFTSEDEDNFETFAVFCGLALHHAKLYDKIRRSEQKYRVALEVLAYHSVCNTDEVNKVKNLRIQEPVPELDSFAFNGYQLKDIEKPLYAVYMFKTLFSDIIQIDTDDLIRFFLTVRKNYRPVPYHNWTHGWTVAHAMFVFLRKTKIFTPHEKLSLFVAAICHDLDHRGKNNEYMKTMSTPLASIYTTSVMEHHHFNQTVAILQHDGHNVLRSLQPADYKKVLGLIKQHILATDLALFFPNRGKLEKMVEKKEFSWDNPDHRLLAQALLMTSCDLVATAKPWKVQTDTVRVIFEEFYEQGDAERLNGRSPQAMMDRSRAMELPQSQVQFISSICVPCYNTISMVIPEAHELKERSEFNLKKWEEVAAEFAENPANGTSQHDT</sequence>
<organism evidence="11 12">
    <name type="scientific">Bursaphelenchus okinawaensis</name>
    <dbReference type="NCBI Taxonomy" id="465554"/>
    <lineage>
        <taxon>Eukaryota</taxon>
        <taxon>Metazoa</taxon>
        <taxon>Ecdysozoa</taxon>
        <taxon>Nematoda</taxon>
        <taxon>Chromadorea</taxon>
        <taxon>Rhabditida</taxon>
        <taxon>Tylenchina</taxon>
        <taxon>Tylenchomorpha</taxon>
        <taxon>Aphelenchoidea</taxon>
        <taxon>Aphelenchoididae</taxon>
        <taxon>Bursaphelenchus</taxon>
    </lineage>
</organism>
<dbReference type="GO" id="GO:0007635">
    <property type="term" value="P:chemosensory behavior"/>
    <property type="evidence" value="ECO:0007669"/>
    <property type="project" value="UniProtKB-ARBA"/>
</dbReference>
<dbReference type="OrthoDB" id="295473at2759"/>
<dbReference type="InterPro" id="IPR003607">
    <property type="entry name" value="HD/PDEase_dom"/>
</dbReference>
<proteinExistence type="inferred from homology"/>
<feature type="binding site" evidence="8">
    <location>
        <position position="530"/>
    </location>
    <ligand>
        <name>Zn(2+)</name>
        <dbReference type="ChEBI" id="CHEBI:29105"/>
        <label>2</label>
    </ligand>
</feature>
<dbReference type="SUPFAM" id="SSF109604">
    <property type="entry name" value="HD-domain/PDEase-like"/>
    <property type="match status" value="1"/>
</dbReference>
<dbReference type="SUPFAM" id="SSF55781">
    <property type="entry name" value="GAF domain-like"/>
    <property type="match status" value="1"/>
</dbReference>
<dbReference type="EC" id="3.1.4.-" evidence="9"/>
<dbReference type="InterPro" id="IPR002073">
    <property type="entry name" value="PDEase_catalytic_dom"/>
</dbReference>
<dbReference type="EMBL" id="CAJFCW020000001">
    <property type="protein sequence ID" value="CAG9077531.1"/>
    <property type="molecule type" value="Genomic_DNA"/>
</dbReference>
<feature type="binding site" evidence="7">
    <location>
        <position position="692"/>
    </location>
    <ligand>
        <name>AMP</name>
        <dbReference type="ChEBI" id="CHEBI:456215"/>
    </ligand>
</feature>
<evidence type="ECO:0000256" key="7">
    <source>
        <dbReference type="PIRSR" id="PIRSR623088-2"/>
    </source>
</evidence>
<evidence type="ECO:0000256" key="4">
    <source>
        <dbReference type="ARBA" id="ARBA00022723"/>
    </source>
</evidence>
<dbReference type="PROSITE" id="PS51845">
    <property type="entry name" value="PDEASE_I_2"/>
    <property type="match status" value="1"/>
</dbReference>
<protein>
    <recommendedName>
        <fullName evidence="9">Phosphodiesterase</fullName>
        <ecNumber evidence="9">3.1.4.-</ecNumber>
    </recommendedName>
</protein>
<dbReference type="Gene3D" id="3.30.450.40">
    <property type="match status" value="1"/>
</dbReference>
<evidence type="ECO:0000256" key="8">
    <source>
        <dbReference type="PIRSR" id="PIRSR623088-3"/>
    </source>
</evidence>
<keyword evidence="5 9" id="KW-0378">Hydrolase</keyword>
<dbReference type="GO" id="GO:0010628">
    <property type="term" value="P:positive regulation of gene expression"/>
    <property type="evidence" value="ECO:0007669"/>
    <property type="project" value="UniProtKB-ARBA"/>
</dbReference>
<gene>
    <name evidence="11" type="ORF">BOKJ2_LOCUS145</name>
</gene>
<evidence type="ECO:0000256" key="2">
    <source>
        <dbReference type="ARBA" id="ARBA00007648"/>
    </source>
</evidence>
<dbReference type="PROSITE" id="PS00126">
    <property type="entry name" value="PDEASE_I_1"/>
    <property type="match status" value="1"/>
</dbReference>
<evidence type="ECO:0000256" key="1">
    <source>
        <dbReference type="ARBA" id="ARBA00001073"/>
    </source>
</evidence>
<dbReference type="GO" id="GO:0008340">
    <property type="term" value="P:determination of adult lifespan"/>
    <property type="evidence" value="ECO:0007669"/>
    <property type="project" value="UniProtKB-ARBA"/>
</dbReference>
<feature type="binding site" evidence="8">
    <location>
        <position position="530"/>
    </location>
    <ligand>
        <name>Zn(2+)</name>
        <dbReference type="ChEBI" id="CHEBI:29105"/>
        <label>1</label>
    </ligand>
</feature>
<dbReference type="PANTHER" id="PTHR11347">
    <property type="entry name" value="CYCLIC NUCLEOTIDE PHOSPHODIESTERASE"/>
    <property type="match status" value="1"/>
</dbReference>
<evidence type="ECO:0000256" key="9">
    <source>
        <dbReference type="RuleBase" id="RU363067"/>
    </source>
</evidence>
<comment type="catalytic activity">
    <reaction evidence="1">
        <text>a nucleoside 3',5'-cyclic phosphate + H2O = a nucleoside 5'-phosphate + H(+)</text>
        <dbReference type="Rhea" id="RHEA:14653"/>
        <dbReference type="ChEBI" id="CHEBI:15377"/>
        <dbReference type="ChEBI" id="CHEBI:15378"/>
        <dbReference type="ChEBI" id="CHEBI:57867"/>
        <dbReference type="ChEBI" id="CHEBI:58464"/>
        <dbReference type="EC" id="3.1.4.17"/>
    </reaction>
</comment>
<dbReference type="Proteomes" id="UP000783686">
    <property type="component" value="Unassembled WGS sequence"/>
</dbReference>
<evidence type="ECO:0000256" key="5">
    <source>
        <dbReference type="ARBA" id="ARBA00022801"/>
    </source>
</evidence>
<dbReference type="FunFam" id="3.30.450.40:FF:000067">
    <property type="entry name" value="Phosphodiesterase"/>
    <property type="match status" value="1"/>
</dbReference>
<evidence type="ECO:0000256" key="3">
    <source>
        <dbReference type="ARBA" id="ARBA00022535"/>
    </source>
</evidence>
<dbReference type="GO" id="GO:0042542">
    <property type="term" value="P:response to hydrogen peroxide"/>
    <property type="evidence" value="ECO:0007669"/>
    <property type="project" value="UniProtKB-ARBA"/>
</dbReference>
<dbReference type="EMBL" id="CAJFDH010000001">
    <property type="protein sequence ID" value="CAD5205461.1"/>
    <property type="molecule type" value="Genomic_DNA"/>
</dbReference>
<comment type="similarity">
    <text evidence="2 9">Belongs to the cyclic nucleotide phosphodiesterase family.</text>
</comment>
<reference evidence="11" key="1">
    <citation type="submission" date="2020-09" db="EMBL/GenBank/DDBJ databases">
        <authorList>
            <person name="Kikuchi T."/>
        </authorList>
    </citation>
    <scope>NUCLEOTIDE SEQUENCE</scope>
    <source>
        <strain evidence="11">SH1</strain>
    </source>
</reference>
<dbReference type="GO" id="GO:0046872">
    <property type="term" value="F:metal ion binding"/>
    <property type="evidence" value="ECO:0007669"/>
    <property type="project" value="UniProtKB-KW"/>
</dbReference>
<dbReference type="AlphaFoldDB" id="A0A811JQ22"/>
<dbReference type="Pfam" id="PF01590">
    <property type="entry name" value="GAF"/>
    <property type="match status" value="1"/>
</dbReference>
<dbReference type="Gene3D" id="1.10.1300.10">
    <property type="entry name" value="3'5'-cyclic nucleotide phosphodiesterase, catalytic domain"/>
    <property type="match status" value="1"/>
</dbReference>
<dbReference type="GO" id="GO:0006935">
    <property type="term" value="P:chemotaxis"/>
    <property type="evidence" value="ECO:0007669"/>
    <property type="project" value="UniProtKB-ARBA"/>
</dbReference>
<dbReference type="SMART" id="SM00065">
    <property type="entry name" value="GAF"/>
    <property type="match status" value="1"/>
</dbReference>
<dbReference type="InterPro" id="IPR023174">
    <property type="entry name" value="PDEase_CS"/>
</dbReference>
<dbReference type="InterPro" id="IPR003018">
    <property type="entry name" value="GAF"/>
</dbReference>
<feature type="binding site" evidence="8">
    <location>
        <position position="496"/>
    </location>
    <ligand>
        <name>Zn(2+)</name>
        <dbReference type="ChEBI" id="CHEBI:29105"/>
        <label>1</label>
    </ligand>
</feature>
<dbReference type="GO" id="GO:0010754">
    <property type="term" value="P:negative regulation of cGMP-mediated signaling"/>
    <property type="evidence" value="ECO:0007669"/>
    <property type="project" value="UniProtKB-ARBA"/>
</dbReference>
<feature type="binding site" evidence="7">
    <location>
        <position position="530"/>
    </location>
    <ligand>
        <name>AMP</name>
        <dbReference type="ChEBI" id="CHEBI:456215"/>
    </ligand>
</feature>
<evidence type="ECO:0000313" key="11">
    <source>
        <dbReference type="EMBL" id="CAD5205461.1"/>
    </source>
</evidence>
<evidence type="ECO:0000256" key="6">
    <source>
        <dbReference type="PIRSR" id="PIRSR623088-1"/>
    </source>
</evidence>
<dbReference type="Pfam" id="PF00233">
    <property type="entry name" value="PDEase_I"/>
    <property type="match status" value="1"/>
</dbReference>
<keyword evidence="3" id="KW-0140">cGMP</keyword>
<dbReference type="FunFam" id="1.10.1300.10:FF:000003">
    <property type="entry name" value="Phosphodiesterase"/>
    <property type="match status" value="1"/>
</dbReference>
<comment type="cofactor">
    <cofactor evidence="9">
        <name>a divalent metal cation</name>
        <dbReference type="ChEBI" id="CHEBI:60240"/>
    </cofactor>
    <text evidence="9">Binds 2 divalent metal cations per subunit. Site 1 may preferentially bind zinc ions, while site 2 has a preference for magnesium and/or manganese ions.</text>
</comment>